<dbReference type="AlphaFoldDB" id="A0A1Y1S7P4"/>
<proteinExistence type="predicted"/>
<protein>
    <submittedName>
        <fullName evidence="1">Uncharacterized protein</fullName>
    </submittedName>
</protein>
<evidence type="ECO:0000313" key="1">
    <source>
        <dbReference type="EMBL" id="ORD94495.1"/>
    </source>
</evidence>
<dbReference type="Proteomes" id="UP000192639">
    <property type="component" value="Unassembled WGS sequence"/>
</dbReference>
<name>A0A1Y1S7P4_9MICR</name>
<comment type="caution">
    <text evidence="1">The sequence shown here is derived from an EMBL/GenBank/DDBJ whole genome shotgun (WGS) entry which is preliminary data.</text>
</comment>
<gene>
    <name evidence="1" type="ORF">ECANGB1_642</name>
</gene>
<dbReference type="OrthoDB" id="2194053at2759"/>
<evidence type="ECO:0000313" key="2">
    <source>
        <dbReference type="Proteomes" id="UP000192639"/>
    </source>
</evidence>
<organism evidence="1 2">
    <name type="scientific">Enterospora canceri</name>
    <dbReference type="NCBI Taxonomy" id="1081671"/>
    <lineage>
        <taxon>Eukaryota</taxon>
        <taxon>Fungi</taxon>
        <taxon>Fungi incertae sedis</taxon>
        <taxon>Microsporidia</taxon>
        <taxon>Enterocytozoonidae</taxon>
        <taxon>Enterospora</taxon>
    </lineage>
</organism>
<sequence>MTVFDFYTSVVQETKESFIFGTVTASVKRLLNKNENENILYNQVCAIRDGFDYAQFNMIYTTFSCIMEEYGVKETMRSGCAIFATAYLIGLRNGMSFAIKNGIASVVLSYVQHWVRQLSMF</sequence>
<reference evidence="1 2" key="1">
    <citation type="journal article" date="2017" name="Environ. Microbiol.">
        <title>Decay of the glycolytic pathway and adaptation to intranuclear parasitism within Enterocytozoonidae microsporidia.</title>
        <authorList>
            <person name="Wiredu Boakye D."/>
            <person name="Jaroenlak P."/>
            <person name="Prachumwat A."/>
            <person name="Williams T.A."/>
            <person name="Bateman K.S."/>
            <person name="Itsathitphaisarn O."/>
            <person name="Sritunyalucksana K."/>
            <person name="Paszkiewicz K.H."/>
            <person name="Moore K.A."/>
            <person name="Stentiford G.D."/>
            <person name="Williams B.A."/>
        </authorList>
    </citation>
    <scope>NUCLEOTIDE SEQUENCE [LARGE SCALE GENOMIC DNA]</scope>
    <source>
        <strain evidence="1 2">GB1</strain>
    </source>
</reference>
<dbReference type="EMBL" id="LWDP01000018">
    <property type="protein sequence ID" value="ORD94495.1"/>
    <property type="molecule type" value="Genomic_DNA"/>
</dbReference>
<accession>A0A1Y1S7P4</accession>
<dbReference type="VEuPathDB" id="MicrosporidiaDB:ECANGB1_642"/>
<keyword evidence="2" id="KW-1185">Reference proteome</keyword>